<dbReference type="AlphaFoldDB" id="A0A4U8S910"/>
<dbReference type="NCBIfam" id="TIGR00390">
    <property type="entry name" value="hslU"/>
    <property type="match status" value="1"/>
</dbReference>
<dbReference type="CDD" id="cd19498">
    <property type="entry name" value="RecA-like_HslU"/>
    <property type="match status" value="1"/>
</dbReference>
<evidence type="ECO:0000256" key="1">
    <source>
        <dbReference type="ARBA" id="ARBA00009771"/>
    </source>
</evidence>
<reference evidence="7 8" key="1">
    <citation type="journal article" date="2014" name="Genome Announc.">
        <title>Draft genome sequences of eight enterohepatic helicobacter species isolated from both laboratory and wild rodents.</title>
        <authorList>
            <person name="Sheh A."/>
            <person name="Shen Z."/>
            <person name="Fox J.G."/>
        </authorList>
    </citation>
    <scope>NUCLEOTIDE SEQUENCE [LARGE SCALE GENOMIC DNA]</scope>
    <source>
        <strain evidence="7 8">ATCC 700114</strain>
    </source>
</reference>
<dbReference type="GO" id="GO:0016887">
    <property type="term" value="F:ATP hydrolysis activity"/>
    <property type="evidence" value="ECO:0007669"/>
    <property type="project" value="InterPro"/>
</dbReference>
<proteinExistence type="inferred from homology"/>
<organism evidence="7 8">
    <name type="scientific">Helicobacter trogontum</name>
    <dbReference type="NCBI Taxonomy" id="50960"/>
    <lineage>
        <taxon>Bacteria</taxon>
        <taxon>Pseudomonadati</taxon>
        <taxon>Campylobacterota</taxon>
        <taxon>Epsilonproteobacteria</taxon>
        <taxon>Campylobacterales</taxon>
        <taxon>Helicobacteraceae</taxon>
        <taxon>Helicobacter</taxon>
    </lineage>
</organism>
<evidence type="ECO:0000256" key="4">
    <source>
        <dbReference type="ARBA" id="ARBA00023186"/>
    </source>
</evidence>
<feature type="domain" description="Clp ATPase C-terminal" evidence="6">
    <location>
        <begin position="337"/>
        <end position="433"/>
    </location>
</feature>
<evidence type="ECO:0000259" key="5">
    <source>
        <dbReference type="SMART" id="SM00382"/>
    </source>
</evidence>
<keyword evidence="2" id="KW-0547">Nucleotide-binding</keyword>
<dbReference type="GO" id="GO:0051603">
    <property type="term" value="P:proteolysis involved in protein catabolic process"/>
    <property type="evidence" value="ECO:0007669"/>
    <property type="project" value="TreeGrafter"/>
</dbReference>
<keyword evidence="3" id="KW-0067">ATP-binding</keyword>
<dbReference type="RefSeq" id="WP_034345808.1">
    <property type="nucleotide sequence ID" value="NZ_FZNG01000024.1"/>
</dbReference>
<dbReference type="Proteomes" id="UP000029878">
    <property type="component" value="Unassembled WGS sequence"/>
</dbReference>
<evidence type="ECO:0000256" key="2">
    <source>
        <dbReference type="ARBA" id="ARBA00022741"/>
    </source>
</evidence>
<dbReference type="PANTHER" id="PTHR48102">
    <property type="entry name" value="ATP-DEPENDENT CLP PROTEASE ATP-BINDING SUBUNIT CLPX-LIKE, MITOCHONDRIAL-RELATED"/>
    <property type="match status" value="1"/>
</dbReference>
<dbReference type="NCBIfam" id="NF003544">
    <property type="entry name" value="PRK05201.1"/>
    <property type="match status" value="1"/>
</dbReference>
<evidence type="ECO:0000313" key="8">
    <source>
        <dbReference type="Proteomes" id="UP000029878"/>
    </source>
</evidence>
<dbReference type="SMART" id="SM00382">
    <property type="entry name" value="AAA"/>
    <property type="match status" value="1"/>
</dbReference>
<dbReference type="SUPFAM" id="SSF52540">
    <property type="entry name" value="P-loop containing nucleoside triphosphate hydrolases"/>
    <property type="match status" value="1"/>
</dbReference>
<dbReference type="OrthoDB" id="9804062at2"/>
<sequence>MNEVIITQTPREIVSYLDGYIIGQKDAKKAVAIALRNRYRRLQLAKDMQDEVTPKNILMIGSTGVGKTEIARRMAKLMGLPFVKVEASKYTEVGFVGRDVESMVRDLVNASINLLQTKQKEESADKIDDYILNKITQKLLPPLPTGVSEQKKQEYDVSFEKMKERVKSGVMDDTKIVIEIAKQEERMDENLPTEIIKVQESLIKALNMKGDKVKKEITIKEAKELLRPEAQNAILDSDMIRTDALKLAEQSGIIFIDEIDKIAVASKDSSKQDPSKEGVQRDLLPIVEGSVVQTRYGQIKTDHILFIAAGAFHFSKPSDLIPELQGRFPLRVELQALDEEALYQILTRTKNSIIRQYEALLSVEGITLRFEDSALRALSRLSFHANEKTEDIGARRLHTTIERVLEDISFCAEDFKGQEVVITETLVEERLKDLVENVDLARYIL</sequence>
<dbReference type="InterPro" id="IPR003959">
    <property type="entry name" value="ATPase_AAA_core"/>
</dbReference>
<name>A0A4U8S910_9HELI</name>
<dbReference type="InterPro" id="IPR050052">
    <property type="entry name" value="ATP-dep_Clp_protease_ClpX"/>
</dbReference>
<dbReference type="PANTHER" id="PTHR48102:SF3">
    <property type="entry name" value="ATP-DEPENDENT PROTEASE ATPASE SUBUNIT HSLU"/>
    <property type="match status" value="1"/>
</dbReference>
<dbReference type="Gene3D" id="1.10.8.60">
    <property type="match status" value="1"/>
</dbReference>
<dbReference type="Gene3D" id="3.40.50.300">
    <property type="entry name" value="P-loop containing nucleotide triphosphate hydrolases"/>
    <property type="match status" value="2"/>
</dbReference>
<dbReference type="GO" id="GO:0005524">
    <property type="term" value="F:ATP binding"/>
    <property type="evidence" value="ECO:0007669"/>
    <property type="project" value="UniProtKB-KW"/>
</dbReference>
<dbReference type="InterPro" id="IPR003593">
    <property type="entry name" value="AAA+_ATPase"/>
</dbReference>
<dbReference type="SMART" id="SM01086">
    <property type="entry name" value="ClpB_D2-small"/>
    <property type="match status" value="1"/>
</dbReference>
<dbReference type="InterPro" id="IPR004491">
    <property type="entry name" value="HslU"/>
</dbReference>
<evidence type="ECO:0000256" key="3">
    <source>
        <dbReference type="ARBA" id="ARBA00022840"/>
    </source>
</evidence>
<keyword evidence="4" id="KW-0143">Chaperone</keyword>
<dbReference type="GO" id="GO:0008233">
    <property type="term" value="F:peptidase activity"/>
    <property type="evidence" value="ECO:0007669"/>
    <property type="project" value="InterPro"/>
</dbReference>
<dbReference type="EMBL" id="JRPL02000021">
    <property type="protein sequence ID" value="TLD82464.1"/>
    <property type="molecule type" value="Genomic_DNA"/>
</dbReference>
<evidence type="ECO:0000313" key="7">
    <source>
        <dbReference type="EMBL" id="TLD82464.1"/>
    </source>
</evidence>
<dbReference type="Pfam" id="PF00004">
    <property type="entry name" value="AAA"/>
    <property type="match status" value="1"/>
</dbReference>
<dbReference type="GO" id="GO:0009376">
    <property type="term" value="C:HslUV protease complex"/>
    <property type="evidence" value="ECO:0007669"/>
    <property type="project" value="InterPro"/>
</dbReference>
<comment type="similarity">
    <text evidence="1">Belongs to the ClpX chaperone family. HslU subfamily.</text>
</comment>
<protein>
    <submittedName>
        <fullName evidence="7">HslU--HslV peptidase ATPase subunit</fullName>
    </submittedName>
</protein>
<dbReference type="InterPro" id="IPR019489">
    <property type="entry name" value="Clp_ATPase_C"/>
</dbReference>
<comment type="caution">
    <text evidence="7">The sequence shown here is derived from an EMBL/GenBank/DDBJ whole genome shotgun (WGS) entry which is preliminary data.</text>
</comment>
<dbReference type="Pfam" id="PF07724">
    <property type="entry name" value="AAA_2"/>
    <property type="match status" value="1"/>
</dbReference>
<feature type="domain" description="AAA+ ATPase" evidence="5">
    <location>
        <begin position="53"/>
        <end position="334"/>
    </location>
</feature>
<accession>A0A4U8S910</accession>
<evidence type="ECO:0000259" key="6">
    <source>
        <dbReference type="SMART" id="SM01086"/>
    </source>
</evidence>
<dbReference type="InterPro" id="IPR027417">
    <property type="entry name" value="P-loop_NTPase"/>
</dbReference>
<gene>
    <name evidence="7" type="primary">hslU</name>
    <name evidence="7" type="ORF">LS81_007990</name>
</gene>